<gene>
    <name evidence="2" type="ORF">HDA45_005686</name>
</gene>
<dbReference type="Proteomes" id="UP000580861">
    <property type="component" value="Unassembled WGS sequence"/>
</dbReference>
<accession>A0A841B3H5</accession>
<evidence type="ECO:0000256" key="1">
    <source>
        <dbReference type="SAM" id="MobiDB-lite"/>
    </source>
</evidence>
<evidence type="ECO:0000313" key="2">
    <source>
        <dbReference type="EMBL" id="MBB5855599.1"/>
    </source>
</evidence>
<protein>
    <submittedName>
        <fullName evidence="2">Uncharacterized protein</fullName>
    </submittedName>
</protein>
<dbReference type="RefSeq" id="WP_246480813.1">
    <property type="nucleotide sequence ID" value="NZ_JACHMX010000001.1"/>
</dbReference>
<dbReference type="AlphaFoldDB" id="A0A841B3H5"/>
<proteinExistence type="predicted"/>
<keyword evidence="3" id="KW-1185">Reference proteome</keyword>
<evidence type="ECO:0000313" key="3">
    <source>
        <dbReference type="Proteomes" id="UP000580861"/>
    </source>
</evidence>
<sequence length="113" mass="12202">MSPRIPARRGPLAGVNYVFRGSGRIPEQANGAVDDFRGMVVVPVGKEMIVFGTVTDQGSISRILWALETLGMRVHSVHRVRELPRQETGGHFPNARGIGNGDLAVPGARSGEW</sequence>
<reference evidence="2 3" key="1">
    <citation type="submission" date="2020-08" db="EMBL/GenBank/DDBJ databases">
        <title>Sequencing the genomes of 1000 actinobacteria strains.</title>
        <authorList>
            <person name="Klenk H.-P."/>
        </authorList>
    </citation>
    <scope>NUCLEOTIDE SEQUENCE [LARGE SCALE GENOMIC DNA]</scope>
    <source>
        <strain evidence="2 3">DSM 45272</strain>
    </source>
</reference>
<organism evidence="2 3">
    <name type="scientific">Amycolatopsis umgeniensis</name>
    <dbReference type="NCBI Taxonomy" id="336628"/>
    <lineage>
        <taxon>Bacteria</taxon>
        <taxon>Bacillati</taxon>
        <taxon>Actinomycetota</taxon>
        <taxon>Actinomycetes</taxon>
        <taxon>Pseudonocardiales</taxon>
        <taxon>Pseudonocardiaceae</taxon>
        <taxon>Amycolatopsis</taxon>
    </lineage>
</organism>
<name>A0A841B3H5_9PSEU</name>
<feature type="region of interest" description="Disordered" evidence="1">
    <location>
        <begin position="85"/>
        <end position="113"/>
    </location>
</feature>
<comment type="caution">
    <text evidence="2">The sequence shown here is derived from an EMBL/GenBank/DDBJ whole genome shotgun (WGS) entry which is preliminary data.</text>
</comment>
<dbReference type="EMBL" id="JACHMX010000001">
    <property type="protein sequence ID" value="MBB5855599.1"/>
    <property type="molecule type" value="Genomic_DNA"/>
</dbReference>